<feature type="region of interest" description="Disordered" evidence="1">
    <location>
        <begin position="1"/>
        <end position="46"/>
    </location>
</feature>
<evidence type="ECO:0000313" key="2">
    <source>
        <dbReference type="EMBL" id="KAF9144315.1"/>
    </source>
</evidence>
<evidence type="ECO:0000256" key="1">
    <source>
        <dbReference type="SAM" id="MobiDB-lite"/>
    </source>
</evidence>
<dbReference type="OrthoDB" id="2441460at2759"/>
<gene>
    <name evidence="2" type="ORF">BG015_000146</name>
</gene>
<comment type="caution">
    <text evidence="2">The sequence shown here is derived from an EMBL/GenBank/DDBJ whole genome shotgun (WGS) entry which is preliminary data.</text>
</comment>
<organism evidence="2 3">
    <name type="scientific">Linnemannia schmuckeri</name>
    <dbReference type="NCBI Taxonomy" id="64567"/>
    <lineage>
        <taxon>Eukaryota</taxon>
        <taxon>Fungi</taxon>
        <taxon>Fungi incertae sedis</taxon>
        <taxon>Mucoromycota</taxon>
        <taxon>Mortierellomycotina</taxon>
        <taxon>Mortierellomycetes</taxon>
        <taxon>Mortierellales</taxon>
        <taxon>Mortierellaceae</taxon>
        <taxon>Linnemannia</taxon>
    </lineage>
</organism>
<sequence length="114" mass="12603">MALKQDSQLSSLFNNDAGGHDDSSNNKDKNMHFVSEASGEAEADEVSEQVALWVITYTVNGTDYDDDYDNDDDDEDLTMPYTIETFDEPDLDAIARGFAPLTNDTVANNPIEDD</sequence>
<protein>
    <submittedName>
        <fullName evidence="2">Uncharacterized protein</fullName>
    </submittedName>
</protein>
<reference evidence="2" key="1">
    <citation type="journal article" date="2020" name="Fungal Divers.">
        <title>Resolving the Mortierellaceae phylogeny through synthesis of multi-gene phylogenetics and phylogenomics.</title>
        <authorList>
            <person name="Vandepol N."/>
            <person name="Liber J."/>
            <person name="Desiro A."/>
            <person name="Na H."/>
            <person name="Kennedy M."/>
            <person name="Barry K."/>
            <person name="Grigoriev I.V."/>
            <person name="Miller A.N."/>
            <person name="O'Donnell K."/>
            <person name="Stajich J.E."/>
            <person name="Bonito G."/>
        </authorList>
    </citation>
    <scope>NUCLEOTIDE SEQUENCE</scope>
    <source>
        <strain evidence="2">NRRL 6426</strain>
    </source>
</reference>
<dbReference type="Proteomes" id="UP000748756">
    <property type="component" value="Unassembled WGS sequence"/>
</dbReference>
<proteinExistence type="predicted"/>
<dbReference type="AlphaFoldDB" id="A0A9P5RRG6"/>
<feature type="compositionally biased region" description="Basic and acidic residues" evidence="1">
    <location>
        <begin position="18"/>
        <end position="31"/>
    </location>
</feature>
<name>A0A9P5RRG6_9FUNG</name>
<accession>A0A9P5RRG6</accession>
<evidence type="ECO:0000313" key="3">
    <source>
        <dbReference type="Proteomes" id="UP000748756"/>
    </source>
</evidence>
<feature type="compositionally biased region" description="Polar residues" evidence="1">
    <location>
        <begin position="1"/>
        <end position="14"/>
    </location>
</feature>
<dbReference type="EMBL" id="JAAAUQ010001017">
    <property type="protein sequence ID" value="KAF9144315.1"/>
    <property type="molecule type" value="Genomic_DNA"/>
</dbReference>
<keyword evidence="3" id="KW-1185">Reference proteome</keyword>